<dbReference type="InterPro" id="IPR000683">
    <property type="entry name" value="Gfo/Idh/MocA-like_OxRdtase_N"/>
</dbReference>
<dbReference type="PANTHER" id="PTHR43249:SF1">
    <property type="entry name" value="D-GLUCOSIDE 3-DEHYDROGENASE"/>
    <property type="match status" value="1"/>
</dbReference>
<gene>
    <name evidence="3" type="ORF">HMPREF1872_00756</name>
</gene>
<dbReference type="OrthoDB" id="9815825at2"/>
<sequence length="379" mass="42752">MHMLTPDSKYQLIIVGLGRVAIKHLKAFYNLREFFASLILVEPNKQQIERFCVQNQKYLPGTVLFFSDLAEALANQPEAKRIVAITTPSNLHYEQAKLALENNCHCLIEKPVTLNLTEANDLLALSQSKHLQVAIGHIYRYIPLVKELQTCLASGMIGKILMAKLELEWGHSQEYYDQAAWRGTYAKDGGVLMNQSIHALDLLFYLLDSKLAKGTAYLAQLNHTIEAEDYAACLLVDNKGRQINLNCTTSTLPNQHYASFKLIGESGDLTLSMHNKSFKVSIHNKNGQERFWHLAIFLLPLYWRNRGPHAWTSWTNPHQAIYADLISSIENDHACLANLESGISALQAVLTLYKAAQTESYANNEPLAESKSMQDFFKA</sequence>
<comment type="caution">
    <text evidence="3">The sequence shown here is derived from an EMBL/GenBank/DDBJ whole genome shotgun (WGS) entry which is preliminary data.</text>
</comment>
<proteinExistence type="predicted"/>
<dbReference type="InterPro" id="IPR055170">
    <property type="entry name" value="GFO_IDH_MocA-like_dom"/>
</dbReference>
<protein>
    <submittedName>
        <fullName evidence="3">Oxidoreductase, NAD-binding domain protein</fullName>
    </submittedName>
</protein>
<evidence type="ECO:0000259" key="2">
    <source>
        <dbReference type="Pfam" id="PF22725"/>
    </source>
</evidence>
<evidence type="ECO:0000313" key="3">
    <source>
        <dbReference type="EMBL" id="KXB40978.1"/>
    </source>
</evidence>
<organism evidence="3 4">
    <name type="scientific">Amygdalobacter nucleatus</name>
    <dbReference type="NCBI Taxonomy" id="3029274"/>
    <lineage>
        <taxon>Bacteria</taxon>
        <taxon>Bacillati</taxon>
        <taxon>Bacillota</taxon>
        <taxon>Clostridia</taxon>
        <taxon>Eubacteriales</taxon>
        <taxon>Oscillospiraceae</taxon>
        <taxon>Amygdalobacter</taxon>
    </lineage>
</organism>
<dbReference type="Pfam" id="PF22725">
    <property type="entry name" value="GFO_IDH_MocA_C3"/>
    <property type="match status" value="1"/>
</dbReference>
<keyword evidence="4" id="KW-1185">Reference proteome</keyword>
<dbReference type="Gene3D" id="3.30.360.10">
    <property type="entry name" value="Dihydrodipicolinate Reductase, domain 2"/>
    <property type="match status" value="1"/>
</dbReference>
<dbReference type="InterPro" id="IPR036291">
    <property type="entry name" value="NAD(P)-bd_dom_sf"/>
</dbReference>
<dbReference type="EMBL" id="LSCV01000021">
    <property type="protein sequence ID" value="KXB40978.1"/>
    <property type="molecule type" value="Genomic_DNA"/>
</dbReference>
<dbReference type="SUPFAM" id="SSF51735">
    <property type="entry name" value="NAD(P)-binding Rossmann-fold domains"/>
    <property type="match status" value="1"/>
</dbReference>
<dbReference type="SUPFAM" id="SSF55347">
    <property type="entry name" value="Glyceraldehyde-3-phosphate dehydrogenase-like, C-terminal domain"/>
    <property type="match status" value="1"/>
</dbReference>
<reference evidence="4" key="1">
    <citation type="submission" date="2016-01" db="EMBL/GenBank/DDBJ databases">
        <authorList>
            <person name="Mitreva M."/>
            <person name="Pepin K.H."/>
            <person name="Mihindukulasuriya K.A."/>
            <person name="Fulton R."/>
            <person name="Fronick C."/>
            <person name="O'Laughlin M."/>
            <person name="Miner T."/>
            <person name="Herter B."/>
            <person name="Rosa B.A."/>
            <person name="Cordes M."/>
            <person name="Tomlinson C."/>
            <person name="Wollam A."/>
            <person name="Palsikar V.B."/>
            <person name="Mardis E.R."/>
            <person name="Wilson R.K."/>
        </authorList>
    </citation>
    <scope>NUCLEOTIDE SEQUENCE [LARGE SCALE GENOMIC DNA]</scope>
    <source>
        <strain evidence="4">KA00274</strain>
    </source>
</reference>
<dbReference type="PANTHER" id="PTHR43249">
    <property type="entry name" value="UDP-N-ACETYL-2-AMINO-2-DEOXY-D-GLUCURONATE OXIDASE"/>
    <property type="match status" value="1"/>
</dbReference>
<feature type="domain" description="GFO/IDH/MocA-like oxidoreductase" evidence="2">
    <location>
        <begin position="146"/>
        <end position="269"/>
    </location>
</feature>
<feature type="domain" description="Gfo/Idh/MocA-like oxidoreductase N-terminal" evidence="1">
    <location>
        <begin position="13"/>
        <end position="137"/>
    </location>
</feature>
<dbReference type="AlphaFoldDB" id="A0A133YCP4"/>
<dbReference type="GO" id="GO:0000166">
    <property type="term" value="F:nucleotide binding"/>
    <property type="evidence" value="ECO:0007669"/>
    <property type="project" value="InterPro"/>
</dbReference>
<dbReference type="Pfam" id="PF01408">
    <property type="entry name" value="GFO_IDH_MocA"/>
    <property type="match status" value="1"/>
</dbReference>
<dbReference type="STRING" id="1497955.HMPREF1872_00756"/>
<dbReference type="Proteomes" id="UP000070080">
    <property type="component" value="Unassembled WGS sequence"/>
</dbReference>
<evidence type="ECO:0000259" key="1">
    <source>
        <dbReference type="Pfam" id="PF01408"/>
    </source>
</evidence>
<name>A0A133YCP4_9FIRM</name>
<dbReference type="InterPro" id="IPR052515">
    <property type="entry name" value="Gfo/Idh/MocA_Oxidoreductase"/>
</dbReference>
<evidence type="ECO:0000313" key="4">
    <source>
        <dbReference type="Proteomes" id="UP000070080"/>
    </source>
</evidence>
<dbReference type="Gene3D" id="3.40.50.720">
    <property type="entry name" value="NAD(P)-binding Rossmann-like Domain"/>
    <property type="match status" value="1"/>
</dbReference>
<accession>A0A133YCP4</accession>